<organism evidence="3 4">
    <name type="scientific">Venatoribacter cucullus</name>
    <dbReference type="NCBI Taxonomy" id="2661630"/>
    <lineage>
        <taxon>Bacteria</taxon>
        <taxon>Pseudomonadati</taxon>
        <taxon>Pseudomonadota</taxon>
        <taxon>Gammaproteobacteria</taxon>
        <taxon>Oceanospirillales</taxon>
        <taxon>Oceanospirillaceae</taxon>
        <taxon>Venatoribacter</taxon>
    </lineage>
</organism>
<feature type="transmembrane region" description="Helical" evidence="1">
    <location>
        <begin position="12"/>
        <end position="32"/>
    </location>
</feature>
<dbReference type="InterPro" id="IPR001736">
    <property type="entry name" value="PLipase_D/transphosphatidylase"/>
</dbReference>
<name>A0A9X7UVB4_9GAMM</name>
<accession>A0A9X7UVB4</accession>
<dbReference type="PANTHER" id="PTHR21248:SF12">
    <property type="entry name" value="CARDIOLIPIN SYNTHASE C"/>
    <property type="match status" value="1"/>
</dbReference>
<feature type="domain" description="PLD phosphodiesterase" evidence="2">
    <location>
        <begin position="172"/>
        <end position="199"/>
    </location>
</feature>
<dbReference type="AlphaFoldDB" id="A0A9X7UVB4"/>
<evidence type="ECO:0000313" key="4">
    <source>
        <dbReference type="Proteomes" id="UP000596074"/>
    </source>
</evidence>
<gene>
    <name evidence="3" type="ORF">GJQ55_03135</name>
</gene>
<dbReference type="CDD" id="cd09113">
    <property type="entry name" value="PLDc_ymdC_like_2"/>
    <property type="match status" value="1"/>
</dbReference>
<dbReference type="SMART" id="SM00155">
    <property type="entry name" value="PLDc"/>
    <property type="match status" value="2"/>
</dbReference>
<dbReference type="EMBL" id="CP046056">
    <property type="protein sequence ID" value="QQD23538.1"/>
    <property type="molecule type" value="Genomic_DNA"/>
</dbReference>
<reference evidence="3 4" key="1">
    <citation type="submission" date="2019-11" db="EMBL/GenBank/DDBJ databases">
        <title>Venatorbacter sp. nov. a predator of Campylobacter and other Gram-negative bacteria.</title>
        <authorList>
            <person name="Saeedi A."/>
            <person name="Cummings N.J."/>
            <person name="Connerton I.F."/>
            <person name="Connerton P.L."/>
        </authorList>
    </citation>
    <scope>NUCLEOTIDE SEQUENCE [LARGE SCALE GENOMIC DNA]</scope>
    <source>
        <strain evidence="3">XL5</strain>
    </source>
</reference>
<dbReference type="GO" id="GO:0030572">
    <property type="term" value="F:phosphatidyltransferase activity"/>
    <property type="evidence" value="ECO:0007669"/>
    <property type="project" value="UniProtKB-ARBA"/>
</dbReference>
<dbReference type="CDD" id="cd09111">
    <property type="entry name" value="PLDc_ymdC_like_1"/>
    <property type="match status" value="1"/>
</dbReference>
<dbReference type="PROSITE" id="PS50035">
    <property type="entry name" value="PLD"/>
    <property type="match status" value="2"/>
</dbReference>
<dbReference type="Gene3D" id="3.30.870.10">
    <property type="entry name" value="Endonuclease Chain A"/>
    <property type="match status" value="2"/>
</dbReference>
<dbReference type="Pfam" id="PF13091">
    <property type="entry name" value="PLDc_2"/>
    <property type="match status" value="2"/>
</dbReference>
<keyword evidence="1" id="KW-1133">Transmembrane helix</keyword>
<dbReference type="KEGG" id="vcw:GJQ55_03135"/>
<sequence length="518" mass="58436">MVISDTIMSRHLFIFWICFNMVTLTGCSLPAIKETPESVYLPHHEAASTRLGRSITPVVAQHPELSGFYPLNHSLDAFASRMLLIAAADKTLDVQYYIWRRDLTGLLLLQALYEAAERGVRVRLLLDDNGTSGLDDILASLNNHPNIQVKLFNPFTNRQIKISRFLWDFRLANRRMHNKSIIADNSVAIVGGRNIGNEYFGADDGFLFNDLDVLAIGAVINETSADFDRYWNFQLAYPVNQIIDSDSETFSGQLPDDLKNIHTNSASQHYMTAVENSALVKKLINQEEFLHWSKIELVSDDPKKITNSSIPKQYLLFQMNNIIGKPQHRLDIVSPYFVPGKKGLKHLTELRQQGIDIRILTNSREATDVIAVHSGYARYRKPLLQAGIQLYEMQREPTAAMQPEKSRLFGSSATSLHAKTFAIDGQRVFIGSFNFDPRSALLNTEMGYIIHSSELANSIHKTFTDQVPAESYQLTLSTDEKLRWQQADGMVYQREPGSSFSGDLLLNILSVLPIEGLL</sequence>
<feature type="domain" description="PLD phosphodiesterase" evidence="2">
    <location>
        <begin position="412"/>
        <end position="439"/>
    </location>
</feature>
<evidence type="ECO:0000259" key="2">
    <source>
        <dbReference type="PROSITE" id="PS50035"/>
    </source>
</evidence>
<dbReference type="SUPFAM" id="SSF56024">
    <property type="entry name" value="Phospholipase D/nuclease"/>
    <property type="match status" value="2"/>
</dbReference>
<dbReference type="InterPro" id="IPR025202">
    <property type="entry name" value="PLD-like_dom"/>
</dbReference>
<evidence type="ECO:0000256" key="1">
    <source>
        <dbReference type="SAM" id="Phobius"/>
    </source>
</evidence>
<proteinExistence type="predicted"/>
<keyword evidence="1" id="KW-0812">Transmembrane</keyword>
<dbReference type="PANTHER" id="PTHR21248">
    <property type="entry name" value="CARDIOLIPIN SYNTHASE"/>
    <property type="match status" value="1"/>
</dbReference>
<evidence type="ECO:0000313" key="3">
    <source>
        <dbReference type="EMBL" id="QQD23538.1"/>
    </source>
</evidence>
<keyword evidence="1" id="KW-0472">Membrane</keyword>
<keyword evidence="4" id="KW-1185">Reference proteome</keyword>
<protein>
    <submittedName>
        <fullName evidence="3">Phospholipase D family protein</fullName>
    </submittedName>
</protein>
<dbReference type="GO" id="GO:0032049">
    <property type="term" value="P:cardiolipin biosynthetic process"/>
    <property type="evidence" value="ECO:0007669"/>
    <property type="project" value="UniProtKB-ARBA"/>
</dbReference>
<dbReference type="Proteomes" id="UP000596074">
    <property type="component" value="Chromosome"/>
</dbReference>